<evidence type="ECO:0000256" key="1">
    <source>
        <dbReference type="SAM" id="Phobius"/>
    </source>
</evidence>
<protein>
    <submittedName>
        <fullName evidence="2">DUF4834 family protein</fullName>
    </submittedName>
</protein>
<accession>A0A9D2A646</accession>
<dbReference type="AlphaFoldDB" id="A0A9D2A646"/>
<keyword evidence="1" id="KW-0472">Membrane</keyword>
<organism evidence="2 3">
    <name type="scientific">Candidatus Bacteroides merdipullorum</name>
    <dbReference type="NCBI Taxonomy" id="2838474"/>
    <lineage>
        <taxon>Bacteria</taxon>
        <taxon>Pseudomonadati</taxon>
        <taxon>Bacteroidota</taxon>
        <taxon>Bacteroidia</taxon>
        <taxon>Bacteroidales</taxon>
        <taxon>Bacteroidaceae</taxon>
        <taxon>Bacteroides</taxon>
    </lineage>
</organism>
<feature type="transmembrane region" description="Helical" evidence="1">
    <location>
        <begin position="6"/>
        <end position="27"/>
    </location>
</feature>
<evidence type="ECO:0000313" key="2">
    <source>
        <dbReference type="EMBL" id="HIZ01894.1"/>
    </source>
</evidence>
<sequence length="97" mass="10699">MLHFLGFILIIILAIVFIGIAILLSMVRGVFGFGRGKNTTAYQRAGGADRAGAERVRRTAVSDDGTVTVEEGELHINRKKIFGKDEGEYVPYEEVKE</sequence>
<reference evidence="2" key="1">
    <citation type="journal article" date="2021" name="PeerJ">
        <title>Extensive microbial diversity within the chicken gut microbiome revealed by metagenomics and culture.</title>
        <authorList>
            <person name="Gilroy R."/>
            <person name="Ravi A."/>
            <person name="Getino M."/>
            <person name="Pursley I."/>
            <person name="Horton D.L."/>
            <person name="Alikhan N.F."/>
            <person name="Baker D."/>
            <person name="Gharbi K."/>
            <person name="Hall N."/>
            <person name="Watson M."/>
            <person name="Adriaenssens E.M."/>
            <person name="Foster-Nyarko E."/>
            <person name="Jarju S."/>
            <person name="Secka A."/>
            <person name="Antonio M."/>
            <person name="Oren A."/>
            <person name="Chaudhuri R.R."/>
            <person name="La Ragione R."/>
            <person name="Hildebrand F."/>
            <person name="Pallen M.J."/>
        </authorList>
    </citation>
    <scope>NUCLEOTIDE SEQUENCE</scope>
    <source>
        <strain evidence="2">ChiHjej12B11-24981</strain>
    </source>
</reference>
<keyword evidence="1" id="KW-0812">Transmembrane</keyword>
<dbReference type="Proteomes" id="UP000824023">
    <property type="component" value="Unassembled WGS sequence"/>
</dbReference>
<dbReference type="EMBL" id="DXCK01000090">
    <property type="protein sequence ID" value="HIZ01894.1"/>
    <property type="molecule type" value="Genomic_DNA"/>
</dbReference>
<dbReference type="Pfam" id="PF16118">
    <property type="entry name" value="DUF4834"/>
    <property type="match status" value="1"/>
</dbReference>
<reference evidence="2" key="2">
    <citation type="submission" date="2021-04" db="EMBL/GenBank/DDBJ databases">
        <authorList>
            <person name="Gilroy R."/>
        </authorList>
    </citation>
    <scope>NUCLEOTIDE SEQUENCE</scope>
    <source>
        <strain evidence="2">ChiHjej12B11-24981</strain>
    </source>
</reference>
<keyword evidence="1" id="KW-1133">Transmembrane helix</keyword>
<gene>
    <name evidence="2" type="ORF">H9819_06535</name>
</gene>
<proteinExistence type="predicted"/>
<comment type="caution">
    <text evidence="2">The sequence shown here is derived from an EMBL/GenBank/DDBJ whole genome shotgun (WGS) entry which is preliminary data.</text>
</comment>
<name>A0A9D2A646_9BACE</name>
<evidence type="ECO:0000313" key="3">
    <source>
        <dbReference type="Proteomes" id="UP000824023"/>
    </source>
</evidence>
<dbReference type="InterPro" id="IPR032272">
    <property type="entry name" value="DUF4834"/>
</dbReference>